<gene>
    <name evidence="2" type="ORF">BGZ96_010192</name>
</gene>
<keyword evidence="3" id="KW-1185">Reference proteome</keyword>
<sequence length="174" mass="20041">MWTLDRYDESNTWKRVAIVPNFFEKIKEIKWKPHSFEFVVNCVDGSARGWRLQQQQELDKVSAVLIWSIGHTALEASGAVITEAVGLSEINRNLLKQRGAIDESAPSILSLESQKFLDLLTQRDPSEPLSLSDTDEWQWEEDAGSEAYFSEEEEEEEDVDKDDEEKKDERSDSE</sequence>
<proteinExistence type="predicted"/>
<dbReference type="Proteomes" id="UP001194696">
    <property type="component" value="Unassembled WGS sequence"/>
</dbReference>
<protein>
    <submittedName>
        <fullName evidence="2">Uncharacterized protein</fullName>
    </submittedName>
</protein>
<feature type="region of interest" description="Disordered" evidence="1">
    <location>
        <begin position="125"/>
        <end position="174"/>
    </location>
</feature>
<dbReference type="EMBL" id="JAAAIM010000653">
    <property type="protein sequence ID" value="KAG0285573.1"/>
    <property type="molecule type" value="Genomic_DNA"/>
</dbReference>
<evidence type="ECO:0000256" key="1">
    <source>
        <dbReference type="SAM" id="MobiDB-lite"/>
    </source>
</evidence>
<evidence type="ECO:0000313" key="2">
    <source>
        <dbReference type="EMBL" id="KAG0285573.1"/>
    </source>
</evidence>
<name>A0ABQ7JVK3_9FUNG</name>
<reference evidence="2 3" key="1">
    <citation type="journal article" date="2020" name="Fungal Divers.">
        <title>Resolving the Mortierellaceae phylogeny through synthesis of multi-gene phylogenetics and phylogenomics.</title>
        <authorList>
            <person name="Vandepol N."/>
            <person name="Liber J."/>
            <person name="Desiro A."/>
            <person name="Na H."/>
            <person name="Kennedy M."/>
            <person name="Barry K."/>
            <person name="Grigoriev I.V."/>
            <person name="Miller A.N."/>
            <person name="O'Donnell K."/>
            <person name="Stajich J.E."/>
            <person name="Bonito G."/>
        </authorList>
    </citation>
    <scope>NUCLEOTIDE SEQUENCE [LARGE SCALE GENOMIC DNA]</scope>
    <source>
        <strain evidence="2 3">AD045</strain>
    </source>
</reference>
<organism evidence="2 3">
    <name type="scientific">Linnemannia gamsii</name>
    <dbReference type="NCBI Taxonomy" id="64522"/>
    <lineage>
        <taxon>Eukaryota</taxon>
        <taxon>Fungi</taxon>
        <taxon>Fungi incertae sedis</taxon>
        <taxon>Mucoromycota</taxon>
        <taxon>Mortierellomycotina</taxon>
        <taxon>Mortierellomycetes</taxon>
        <taxon>Mortierellales</taxon>
        <taxon>Mortierellaceae</taxon>
        <taxon>Linnemannia</taxon>
    </lineage>
</organism>
<comment type="caution">
    <text evidence="2">The sequence shown here is derived from an EMBL/GenBank/DDBJ whole genome shotgun (WGS) entry which is preliminary data.</text>
</comment>
<accession>A0ABQ7JVK3</accession>
<evidence type="ECO:0000313" key="3">
    <source>
        <dbReference type="Proteomes" id="UP001194696"/>
    </source>
</evidence>
<feature type="compositionally biased region" description="Acidic residues" evidence="1">
    <location>
        <begin position="133"/>
        <end position="166"/>
    </location>
</feature>